<keyword evidence="6" id="KW-0175">Coiled coil</keyword>
<keyword evidence="7" id="KW-1133">Transmembrane helix</keyword>
<feature type="coiled-coil region" evidence="6">
    <location>
        <begin position="299"/>
        <end position="326"/>
    </location>
</feature>
<accession>A0ABX1WPL4</accession>
<dbReference type="Gene3D" id="1.25.40.10">
    <property type="entry name" value="Tetratricopeptide repeat domain"/>
    <property type="match status" value="2"/>
</dbReference>
<evidence type="ECO:0000313" key="9">
    <source>
        <dbReference type="Proteomes" id="UP000580344"/>
    </source>
</evidence>
<keyword evidence="9" id="KW-1185">Reference proteome</keyword>
<dbReference type="InterPro" id="IPR016032">
    <property type="entry name" value="Sig_transdc_resp-reg_C-effctor"/>
</dbReference>
<gene>
    <name evidence="8" type="ORF">HMH06_11450</name>
</gene>
<evidence type="ECO:0000313" key="8">
    <source>
        <dbReference type="EMBL" id="NOJ76438.1"/>
    </source>
</evidence>
<comment type="similarity">
    <text evidence="5">Belongs to the Rap family.</text>
</comment>
<dbReference type="SUPFAM" id="SSF46894">
    <property type="entry name" value="C-terminal effector domain of the bipartite response regulators"/>
    <property type="match status" value="1"/>
</dbReference>
<keyword evidence="2" id="KW-0963">Cytoplasm</keyword>
<dbReference type="Proteomes" id="UP000580344">
    <property type="component" value="Unassembled WGS sequence"/>
</dbReference>
<name>A0ABX1WPL4_9FLAO</name>
<dbReference type="InterPro" id="IPR011990">
    <property type="entry name" value="TPR-like_helical_dom_sf"/>
</dbReference>
<dbReference type="EMBL" id="JABFOQ010000033">
    <property type="protein sequence ID" value="NOJ76438.1"/>
    <property type="molecule type" value="Genomic_DNA"/>
</dbReference>
<evidence type="ECO:0000256" key="6">
    <source>
        <dbReference type="SAM" id="Coils"/>
    </source>
</evidence>
<dbReference type="SMART" id="SM00028">
    <property type="entry name" value="TPR"/>
    <property type="match status" value="2"/>
</dbReference>
<keyword evidence="7" id="KW-0812">Transmembrane</keyword>
<evidence type="ECO:0000256" key="7">
    <source>
        <dbReference type="SAM" id="Phobius"/>
    </source>
</evidence>
<dbReference type="Pfam" id="PF13374">
    <property type="entry name" value="TPR_10"/>
    <property type="match status" value="1"/>
</dbReference>
<reference evidence="8 9" key="1">
    <citation type="submission" date="2020-05" db="EMBL/GenBank/DDBJ databases">
        <title>Tigecycline resistant gene in Empedobacter stercoris.</title>
        <authorList>
            <person name="Chen Y."/>
            <person name="Cheng Y."/>
            <person name="Zhou K."/>
        </authorList>
    </citation>
    <scope>NUCLEOTIDE SEQUENCE [LARGE SCALE GENOMIC DNA]</scope>
    <source>
        <strain evidence="8 9">ES202</strain>
    </source>
</reference>
<evidence type="ECO:0000256" key="4">
    <source>
        <dbReference type="ARBA" id="ARBA00022803"/>
    </source>
</evidence>
<evidence type="ECO:0000256" key="3">
    <source>
        <dbReference type="ARBA" id="ARBA00022737"/>
    </source>
</evidence>
<evidence type="ECO:0000256" key="2">
    <source>
        <dbReference type="ARBA" id="ARBA00022490"/>
    </source>
</evidence>
<keyword evidence="7" id="KW-0472">Membrane</keyword>
<feature type="coiled-coil region" evidence="6">
    <location>
        <begin position="353"/>
        <end position="396"/>
    </location>
</feature>
<sequence length="514" mass="60224">MSNFSLAQINVTSNPDEYVGQLIVQSKESREKNRKKSWSYLQEAMKFEKEVSDTTLRKLYHESGLMNKDRESLYLALSFFYKELELQNQIDPKESFFVLHNIGGCYYLLGDKKKAREFWEKALAQFLKYSKSINTKEQNLKASIIYNNLAVLESDDGNYARALEMLKEFKQNNEKYKDTINLILAYENLADVYVKLDEPKTALTNLWKGDFLAKKVKSLYDRASLHHKLGEIYLEKNPIKDSANYYLNSAYNLSVDHGFIDVQLNAAEKLVKFYEKENQYQKALYYLHKAKTLSENAISNENEKKVNRLEFEFQEKQNQNELILNQKKRERFFIFGLAFLLFASVIIFLMFKLQKSKTQKRIAENQLLAKELEEKNKELTNNAMQMLQTNEILESTHKDLKELKSNTNLDANDKLLTRIITDLKLGTQAFNKNEFEKVFMETDGDFYKRLLTDFPNLTKNEIRLCAFLRMNLSSKEISAITQQSPHSIVVARSRLRKKLGLSENESINNFLIQF</sequence>
<dbReference type="PANTHER" id="PTHR46630">
    <property type="entry name" value="TETRATRICOPEPTIDE REPEAT PROTEIN 29"/>
    <property type="match status" value="1"/>
</dbReference>
<feature type="transmembrane region" description="Helical" evidence="7">
    <location>
        <begin position="332"/>
        <end position="351"/>
    </location>
</feature>
<keyword evidence="3" id="KW-0677">Repeat</keyword>
<comment type="caution">
    <text evidence="8">The sequence shown here is derived from an EMBL/GenBank/DDBJ whole genome shotgun (WGS) entry which is preliminary data.</text>
</comment>
<evidence type="ECO:0000256" key="1">
    <source>
        <dbReference type="ARBA" id="ARBA00004496"/>
    </source>
</evidence>
<evidence type="ECO:0000256" key="5">
    <source>
        <dbReference type="ARBA" id="ARBA00038253"/>
    </source>
</evidence>
<dbReference type="SUPFAM" id="SSF48452">
    <property type="entry name" value="TPR-like"/>
    <property type="match status" value="1"/>
</dbReference>
<proteinExistence type="inferred from homology"/>
<dbReference type="PANTHER" id="PTHR46630:SF1">
    <property type="entry name" value="TETRATRICOPEPTIDE REPEAT PROTEIN 29"/>
    <property type="match status" value="1"/>
</dbReference>
<organism evidence="8 9">
    <name type="scientific">Empedobacter stercoris</name>
    <dbReference type="NCBI Taxonomy" id="1628248"/>
    <lineage>
        <taxon>Bacteria</taxon>
        <taxon>Pseudomonadati</taxon>
        <taxon>Bacteroidota</taxon>
        <taxon>Flavobacteriia</taxon>
        <taxon>Flavobacteriales</taxon>
        <taxon>Weeksellaceae</taxon>
        <taxon>Empedobacter</taxon>
    </lineage>
</organism>
<keyword evidence="4" id="KW-0802">TPR repeat</keyword>
<dbReference type="InterPro" id="IPR019734">
    <property type="entry name" value="TPR_rpt"/>
</dbReference>
<protein>
    <submittedName>
        <fullName evidence="8">Tetratricopeptide repeat protein</fullName>
    </submittedName>
</protein>
<dbReference type="InterPro" id="IPR051476">
    <property type="entry name" value="Bac_ResReg_Asp_Phosphatase"/>
</dbReference>
<comment type="subcellular location">
    <subcellularLocation>
        <location evidence="1">Cytoplasm</location>
    </subcellularLocation>
</comment>